<dbReference type="PANTHER" id="PTHR43047:SF72">
    <property type="entry name" value="OSMOSENSING HISTIDINE PROTEIN KINASE SLN1"/>
    <property type="match status" value="1"/>
</dbReference>
<feature type="domain" description="PAS" evidence="7">
    <location>
        <begin position="280"/>
        <end position="352"/>
    </location>
</feature>
<dbReference type="PROSITE" id="PS50112">
    <property type="entry name" value="PAS"/>
    <property type="match status" value="1"/>
</dbReference>
<dbReference type="CDD" id="cd00082">
    <property type="entry name" value="HisKA"/>
    <property type="match status" value="1"/>
</dbReference>
<keyword evidence="6" id="KW-1133">Transmembrane helix</keyword>
<accession>A0A2W5A0X0</accession>
<feature type="transmembrane region" description="Helical" evidence="6">
    <location>
        <begin position="239"/>
        <end position="260"/>
    </location>
</feature>
<comment type="catalytic activity">
    <reaction evidence="1">
        <text>ATP + protein L-histidine = ADP + protein N-phospho-L-histidine.</text>
        <dbReference type="EC" id="2.7.13.3"/>
    </reaction>
</comment>
<dbReference type="Gene3D" id="3.30.450.20">
    <property type="entry name" value="PAS domain"/>
    <property type="match status" value="1"/>
</dbReference>
<dbReference type="PANTHER" id="PTHR43047">
    <property type="entry name" value="TWO-COMPONENT HISTIDINE PROTEIN KINASE"/>
    <property type="match status" value="1"/>
</dbReference>
<sequence>MVAPVALWVASTASLTYESRTSYNSLIKSHVDITNDNIRDIFDTYQDISLNFASYFSASKIVSRTEMKTFFEKTNLKKGLQAQRDSIQYYGWYSLKDPQKDSFFIPHNGKNISAQFLKSPARSIVSEYTTGFQSTYIKASAGDNRKMIVMTQPYSTGQQTTGYIFMAAAISEINNIIESTLKRSSNLLNVNVSWGEADQSASGPDIYFHQANFGTVPVYLYFSPKHEWSAFGSENKPAMLTGIFGLIINILIATHLYGMARHTIKMEEEKDTAKNDLSEKTAFYANILENLPAILFVKDAKNGYRYTMFNKEAEEFFGYKREYMIGKNDFDFYDEDDATAYRMFDEATMRGGKVINIPCETVKTPTGEFFVYTRKLPIYDANGEPQYLIGLTQDITKRKKNEMELAEYRENLEKMVDERTRRLKDASLKAEEASRLKSEFLATMSHEIRSPMSGILGMAELLMDTNPSQE</sequence>
<dbReference type="InterPro" id="IPR003661">
    <property type="entry name" value="HisK_dim/P_dom"/>
</dbReference>
<keyword evidence="3" id="KW-0808">Transferase</keyword>
<dbReference type="Proteomes" id="UP000249557">
    <property type="component" value="Unassembled WGS sequence"/>
</dbReference>
<name>A0A2W5A0X0_9BACT</name>
<dbReference type="AlphaFoldDB" id="A0A2W5A0X0"/>
<evidence type="ECO:0000256" key="2">
    <source>
        <dbReference type="ARBA" id="ARBA00012438"/>
    </source>
</evidence>
<dbReference type="Pfam" id="PF00512">
    <property type="entry name" value="HisKA"/>
    <property type="match status" value="1"/>
</dbReference>
<evidence type="ECO:0000313" key="9">
    <source>
        <dbReference type="EMBL" id="PZO86089.1"/>
    </source>
</evidence>
<proteinExistence type="predicted"/>
<keyword evidence="6" id="KW-0812">Transmembrane</keyword>
<protein>
    <recommendedName>
        <fullName evidence="2">histidine kinase</fullName>
        <ecNumber evidence="2">2.7.13.3</ecNumber>
    </recommendedName>
</protein>
<evidence type="ECO:0000256" key="5">
    <source>
        <dbReference type="SAM" id="Coils"/>
    </source>
</evidence>
<organism evidence="9 10">
    <name type="scientific">Micavibrio aeruginosavorus</name>
    <dbReference type="NCBI Taxonomy" id="349221"/>
    <lineage>
        <taxon>Bacteria</taxon>
        <taxon>Pseudomonadati</taxon>
        <taxon>Bdellovibrionota</taxon>
        <taxon>Bdellovibrionia</taxon>
        <taxon>Bdellovibrionales</taxon>
        <taxon>Pseudobdellovibrionaceae</taxon>
        <taxon>Micavibrio</taxon>
    </lineage>
</organism>
<dbReference type="GO" id="GO:0005886">
    <property type="term" value="C:plasma membrane"/>
    <property type="evidence" value="ECO:0007669"/>
    <property type="project" value="TreeGrafter"/>
</dbReference>
<dbReference type="InterPro" id="IPR000700">
    <property type="entry name" value="PAS-assoc_C"/>
</dbReference>
<evidence type="ECO:0000259" key="8">
    <source>
        <dbReference type="PROSITE" id="PS50113"/>
    </source>
</evidence>
<keyword evidence="6" id="KW-0472">Membrane</keyword>
<evidence type="ECO:0000259" key="7">
    <source>
        <dbReference type="PROSITE" id="PS50112"/>
    </source>
</evidence>
<dbReference type="SMART" id="SM00091">
    <property type="entry name" value="PAS"/>
    <property type="match status" value="1"/>
</dbReference>
<evidence type="ECO:0000313" key="10">
    <source>
        <dbReference type="Proteomes" id="UP000249557"/>
    </source>
</evidence>
<dbReference type="CDD" id="cd00130">
    <property type="entry name" value="PAS"/>
    <property type="match status" value="1"/>
</dbReference>
<evidence type="ECO:0000256" key="4">
    <source>
        <dbReference type="ARBA" id="ARBA00022777"/>
    </source>
</evidence>
<comment type="caution">
    <text evidence="9">The sequence shown here is derived from an EMBL/GenBank/DDBJ whole genome shotgun (WGS) entry which is preliminary data.</text>
</comment>
<dbReference type="SUPFAM" id="SSF47384">
    <property type="entry name" value="Homodimeric domain of signal transducing histidine kinase"/>
    <property type="match status" value="1"/>
</dbReference>
<dbReference type="Gene3D" id="1.10.287.130">
    <property type="match status" value="1"/>
</dbReference>
<keyword evidence="4" id="KW-0418">Kinase</keyword>
<dbReference type="InterPro" id="IPR035965">
    <property type="entry name" value="PAS-like_dom_sf"/>
</dbReference>
<feature type="coiled-coil region" evidence="5">
    <location>
        <begin position="398"/>
        <end position="429"/>
    </location>
</feature>
<dbReference type="SUPFAM" id="SSF55785">
    <property type="entry name" value="PYP-like sensor domain (PAS domain)"/>
    <property type="match status" value="1"/>
</dbReference>
<reference evidence="9 10" key="1">
    <citation type="submission" date="2017-08" db="EMBL/GenBank/DDBJ databases">
        <title>Infants hospitalized years apart are colonized by the same room-sourced microbial strains.</title>
        <authorList>
            <person name="Brooks B."/>
            <person name="Olm M.R."/>
            <person name="Firek B.A."/>
            <person name="Baker R."/>
            <person name="Thomas B.C."/>
            <person name="Morowitz M.J."/>
            <person name="Banfield J.F."/>
        </authorList>
    </citation>
    <scope>NUCLEOTIDE SEQUENCE [LARGE SCALE GENOMIC DNA]</scope>
    <source>
        <strain evidence="9">S2_018_000_R2_104</strain>
    </source>
</reference>
<dbReference type="GO" id="GO:0000155">
    <property type="term" value="F:phosphorelay sensor kinase activity"/>
    <property type="evidence" value="ECO:0007669"/>
    <property type="project" value="InterPro"/>
</dbReference>
<dbReference type="InterPro" id="IPR000014">
    <property type="entry name" value="PAS"/>
</dbReference>
<dbReference type="EMBL" id="QFNK01000132">
    <property type="protein sequence ID" value="PZO86089.1"/>
    <property type="molecule type" value="Genomic_DNA"/>
</dbReference>
<dbReference type="GO" id="GO:0009927">
    <property type="term" value="F:histidine phosphotransfer kinase activity"/>
    <property type="evidence" value="ECO:0007669"/>
    <property type="project" value="TreeGrafter"/>
</dbReference>
<keyword evidence="5" id="KW-0175">Coiled coil</keyword>
<dbReference type="NCBIfam" id="TIGR00229">
    <property type="entry name" value="sensory_box"/>
    <property type="match status" value="1"/>
</dbReference>
<feature type="non-terminal residue" evidence="9">
    <location>
        <position position="470"/>
    </location>
</feature>
<evidence type="ECO:0000256" key="3">
    <source>
        <dbReference type="ARBA" id="ARBA00022679"/>
    </source>
</evidence>
<dbReference type="Pfam" id="PF08448">
    <property type="entry name" value="PAS_4"/>
    <property type="match status" value="1"/>
</dbReference>
<feature type="domain" description="PAC" evidence="8">
    <location>
        <begin position="355"/>
        <end position="407"/>
    </location>
</feature>
<dbReference type="EC" id="2.7.13.3" evidence="2"/>
<dbReference type="InterPro" id="IPR036097">
    <property type="entry name" value="HisK_dim/P_sf"/>
</dbReference>
<evidence type="ECO:0000256" key="6">
    <source>
        <dbReference type="SAM" id="Phobius"/>
    </source>
</evidence>
<dbReference type="PROSITE" id="PS50113">
    <property type="entry name" value="PAC"/>
    <property type="match status" value="1"/>
</dbReference>
<evidence type="ECO:0000256" key="1">
    <source>
        <dbReference type="ARBA" id="ARBA00000085"/>
    </source>
</evidence>
<gene>
    <name evidence="9" type="ORF">DI626_07005</name>
</gene>
<dbReference type="InterPro" id="IPR013656">
    <property type="entry name" value="PAS_4"/>
</dbReference>